<protein>
    <submittedName>
        <fullName evidence="2">Uncharacterized protein</fullName>
    </submittedName>
</protein>
<gene>
    <name evidence="2" type="ORF">EVAR_58491_1</name>
</gene>
<accession>A0A4C1ZN82</accession>
<evidence type="ECO:0000313" key="2">
    <source>
        <dbReference type="EMBL" id="GBP88077.1"/>
    </source>
</evidence>
<comment type="caution">
    <text evidence="2">The sequence shown here is derived from an EMBL/GenBank/DDBJ whole genome shotgun (WGS) entry which is preliminary data.</text>
</comment>
<organism evidence="2 3">
    <name type="scientific">Eumeta variegata</name>
    <name type="common">Bagworm moth</name>
    <name type="synonym">Eumeta japonica</name>
    <dbReference type="NCBI Taxonomy" id="151549"/>
    <lineage>
        <taxon>Eukaryota</taxon>
        <taxon>Metazoa</taxon>
        <taxon>Ecdysozoa</taxon>
        <taxon>Arthropoda</taxon>
        <taxon>Hexapoda</taxon>
        <taxon>Insecta</taxon>
        <taxon>Pterygota</taxon>
        <taxon>Neoptera</taxon>
        <taxon>Endopterygota</taxon>
        <taxon>Lepidoptera</taxon>
        <taxon>Glossata</taxon>
        <taxon>Ditrysia</taxon>
        <taxon>Tineoidea</taxon>
        <taxon>Psychidae</taxon>
        <taxon>Oiketicinae</taxon>
        <taxon>Eumeta</taxon>
    </lineage>
</organism>
<dbReference type="EMBL" id="BGZK01001904">
    <property type="protein sequence ID" value="GBP88077.1"/>
    <property type="molecule type" value="Genomic_DNA"/>
</dbReference>
<feature type="region of interest" description="Disordered" evidence="1">
    <location>
        <begin position="99"/>
        <end position="118"/>
    </location>
</feature>
<sequence length="229" mass="25771">MALMPPTPRPLHRVAIDLTELSSFAYNYAHPELGGREIGAASRSVFQRLVSPYQATSGDRCETERSVVSRVPIADVYRTIASQLVPISGRDTGLRDAIRRNDTSPLANAGEKKGSGRAKPMHNIFRRQLYLSSRGCTHDGAKWGICPTLALGSWHRKRVLEVQNKFENKLLAGFRQNPRRLLRYASKSVREGSVAGRKNREPIYHACKFSQEKKAQARPHPYARVQYFA</sequence>
<evidence type="ECO:0000313" key="3">
    <source>
        <dbReference type="Proteomes" id="UP000299102"/>
    </source>
</evidence>
<keyword evidence="3" id="KW-1185">Reference proteome</keyword>
<proteinExistence type="predicted"/>
<evidence type="ECO:0000256" key="1">
    <source>
        <dbReference type="SAM" id="MobiDB-lite"/>
    </source>
</evidence>
<name>A0A4C1ZN82_EUMVA</name>
<reference evidence="2 3" key="1">
    <citation type="journal article" date="2019" name="Commun. Biol.">
        <title>The bagworm genome reveals a unique fibroin gene that provides high tensile strength.</title>
        <authorList>
            <person name="Kono N."/>
            <person name="Nakamura H."/>
            <person name="Ohtoshi R."/>
            <person name="Tomita M."/>
            <person name="Numata K."/>
            <person name="Arakawa K."/>
        </authorList>
    </citation>
    <scope>NUCLEOTIDE SEQUENCE [LARGE SCALE GENOMIC DNA]</scope>
</reference>
<dbReference type="Proteomes" id="UP000299102">
    <property type="component" value="Unassembled WGS sequence"/>
</dbReference>
<dbReference type="AlphaFoldDB" id="A0A4C1ZN82"/>